<reference evidence="3" key="3">
    <citation type="submission" date="2019-12" db="EMBL/GenBank/DDBJ databases">
        <title>Complete and Draft Genome Sequences of New Strains and Members of Some Known Species of the Genus Rathayibacter isolated from Plants.</title>
        <authorList>
            <person name="Tarlachkov S.V."/>
            <person name="Starodumova I.P."/>
            <person name="Dorofeeva L.V."/>
            <person name="Prisyazhnaya N.V."/>
            <person name="Leyn S.A."/>
            <person name="Zlamal J.E."/>
            <person name="Elane M.L."/>
            <person name="Osterman A.L."/>
            <person name="Nadler S.A."/>
            <person name="Subbotin S.A."/>
            <person name="Evtushenko L.I."/>
        </authorList>
    </citation>
    <scope>NUCLEOTIDE SEQUENCE</scope>
    <source>
        <strain evidence="3">VKM Ac-2761</strain>
    </source>
</reference>
<evidence type="ECO:0000313" key="4">
    <source>
        <dbReference type="Proteomes" id="UP000076717"/>
    </source>
</evidence>
<dbReference type="Proteomes" id="UP000465031">
    <property type="component" value="Chromosome"/>
</dbReference>
<feature type="transmembrane region" description="Helical" evidence="1">
    <location>
        <begin position="12"/>
        <end position="35"/>
    </location>
</feature>
<name>A0A166HL01_9MICO</name>
<keyword evidence="1" id="KW-1133">Transmembrane helix</keyword>
<dbReference type="EMBL" id="LIIN01000072">
    <property type="protein sequence ID" value="KZX20796.1"/>
    <property type="molecule type" value="Genomic_DNA"/>
</dbReference>
<reference evidence="5" key="2">
    <citation type="submission" date="2019-12" db="EMBL/GenBank/DDBJ databases">
        <title>Complete and draft genome sequences of new strains and members of some known species of the genus Rathayibacter isolated from plants.</title>
        <authorList>
            <person name="Tarlachkov S.V."/>
            <person name="Starodumova I.P."/>
            <person name="Dorofeeva L.V."/>
            <person name="Prisyazhnaya N.V."/>
            <person name="Leyn S."/>
            <person name="Zlamal J."/>
            <person name="Elan M."/>
            <person name="Osterman A.L."/>
            <person name="Nadler S."/>
            <person name="Subbotin S.A."/>
            <person name="Evtushenko L.I."/>
        </authorList>
    </citation>
    <scope>NUCLEOTIDE SEQUENCE [LARGE SCALE GENOMIC DNA]</scope>
    <source>
        <strain evidence="5">VKM Ac-2761</strain>
    </source>
</reference>
<gene>
    <name evidence="2" type="ORF">ACH61_02088</name>
    <name evidence="3" type="ORF">GSU10_02090</name>
</gene>
<dbReference type="EMBL" id="CP047186">
    <property type="protein sequence ID" value="QHC54566.1"/>
    <property type="molecule type" value="Genomic_DNA"/>
</dbReference>
<sequence length="60" mass="6804">MIQTWGFLTALYGVVVAVVAIVAITLLVLLCRLVLSAREHLQTSTRLRELQIEQLLLERE</sequence>
<dbReference type="AlphaFoldDB" id="A0A166HL01"/>
<dbReference type="RefSeq" id="WP_068211698.1">
    <property type="nucleotide sequence ID" value="NZ_CP047186.1"/>
</dbReference>
<evidence type="ECO:0000313" key="5">
    <source>
        <dbReference type="Proteomes" id="UP000465031"/>
    </source>
</evidence>
<keyword evidence="4" id="KW-1185">Reference proteome</keyword>
<evidence type="ECO:0000313" key="3">
    <source>
        <dbReference type="EMBL" id="QHC54566.1"/>
    </source>
</evidence>
<evidence type="ECO:0000256" key="1">
    <source>
        <dbReference type="SAM" id="Phobius"/>
    </source>
</evidence>
<dbReference type="Proteomes" id="UP000076717">
    <property type="component" value="Unassembled WGS sequence"/>
</dbReference>
<dbReference type="KEGG" id="rte:GSU10_02090"/>
<evidence type="ECO:0000313" key="2">
    <source>
        <dbReference type="EMBL" id="KZX20796.1"/>
    </source>
</evidence>
<organism evidence="2 4">
    <name type="scientific">Rathayibacter tanaceti</name>
    <dbReference type="NCBI Taxonomy" id="1671680"/>
    <lineage>
        <taxon>Bacteria</taxon>
        <taxon>Bacillati</taxon>
        <taxon>Actinomycetota</taxon>
        <taxon>Actinomycetes</taxon>
        <taxon>Micrococcales</taxon>
        <taxon>Microbacteriaceae</taxon>
        <taxon>Rathayibacter</taxon>
    </lineage>
</organism>
<accession>A0A166HL01</accession>
<keyword evidence="1" id="KW-0812">Transmembrane</keyword>
<reference evidence="2 4" key="1">
    <citation type="submission" date="2015-08" db="EMBL/GenBank/DDBJ databases">
        <title>Draft Genome Sequence of Rathayibacter sp. Strain VKM Ac-2596 Isolated from Leaf Gall Induced by Plant-Parasitic Nematodes.</title>
        <authorList>
            <person name="Vasilenko O.V."/>
            <person name="Starodumova I.P."/>
            <person name="Tarlachkov S.V."/>
            <person name="Dorofeeva L.V."/>
            <person name="Evtushenko L.I."/>
        </authorList>
    </citation>
    <scope>NUCLEOTIDE SEQUENCE [LARGE SCALE GENOMIC DNA]</scope>
    <source>
        <strain evidence="2 4">VKM Ac-2596</strain>
    </source>
</reference>
<proteinExistence type="predicted"/>
<protein>
    <submittedName>
        <fullName evidence="2">Uncharacterized protein</fullName>
    </submittedName>
</protein>
<keyword evidence="1" id="KW-0472">Membrane</keyword>